<feature type="region of interest" description="Disordered" evidence="2">
    <location>
        <begin position="24"/>
        <end position="45"/>
    </location>
</feature>
<feature type="transmembrane region" description="Helical" evidence="3">
    <location>
        <begin position="109"/>
        <end position="127"/>
    </location>
</feature>
<dbReference type="Gene3D" id="3.30.710.10">
    <property type="entry name" value="Potassium Channel Kv1.1, Chain A"/>
    <property type="match status" value="1"/>
</dbReference>
<reference evidence="4" key="2">
    <citation type="submission" date="2020-07" db="EMBL/GenBank/DDBJ databases">
        <authorList>
            <person name="Vera ALvarez R."/>
            <person name="Arias-Moreno D.M."/>
            <person name="Jimenez-Jacinto V."/>
            <person name="Jimenez-Bremont J.F."/>
            <person name="Swaminathan K."/>
            <person name="Moose S.P."/>
            <person name="Guerrero-Gonzalez M.L."/>
            <person name="Marino-Ramirez L."/>
            <person name="Landsman D."/>
            <person name="Rodriguez-Kessler M."/>
            <person name="Delgado-Sanchez P."/>
        </authorList>
    </citation>
    <scope>NUCLEOTIDE SEQUENCE</scope>
    <source>
        <tissue evidence="4">Cladode</tissue>
    </source>
</reference>
<evidence type="ECO:0000256" key="1">
    <source>
        <dbReference type="ARBA" id="ARBA00004906"/>
    </source>
</evidence>
<accession>A0A7C9ETD7</accession>
<keyword evidence="3" id="KW-0812">Transmembrane</keyword>
<comment type="pathway">
    <text evidence="1">Protein modification; protein ubiquitination.</text>
</comment>
<dbReference type="EMBL" id="GISG01255053">
    <property type="protein sequence ID" value="MBA4672385.1"/>
    <property type="molecule type" value="Transcribed_RNA"/>
</dbReference>
<dbReference type="InterPro" id="IPR011333">
    <property type="entry name" value="SKP1/BTB/POZ_sf"/>
</dbReference>
<keyword evidence="3" id="KW-1133">Transmembrane helix</keyword>
<dbReference type="PANTHER" id="PTHR47369:SF1">
    <property type="entry name" value="BTB_POZ DOMAIN-CONTAINING PROTEIN"/>
    <property type="match status" value="1"/>
</dbReference>
<evidence type="ECO:0000256" key="2">
    <source>
        <dbReference type="SAM" id="MobiDB-lite"/>
    </source>
</evidence>
<dbReference type="PANTHER" id="PTHR47369">
    <property type="entry name" value="BTB/POZ DOMAIN-CONTAINING PROTEIN"/>
    <property type="match status" value="1"/>
</dbReference>
<protein>
    <recommendedName>
        <fullName evidence="5">BTB domain-containing protein</fullName>
    </recommendedName>
</protein>
<organism evidence="4">
    <name type="scientific">Opuntia streptacantha</name>
    <name type="common">Prickly pear cactus</name>
    <name type="synonym">Opuntia cardona</name>
    <dbReference type="NCBI Taxonomy" id="393608"/>
    <lineage>
        <taxon>Eukaryota</taxon>
        <taxon>Viridiplantae</taxon>
        <taxon>Streptophyta</taxon>
        <taxon>Embryophyta</taxon>
        <taxon>Tracheophyta</taxon>
        <taxon>Spermatophyta</taxon>
        <taxon>Magnoliopsida</taxon>
        <taxon>eudicotyledons</taxon>
        <taxon>Gunneridae</taxon>
        <taxon>Pentapetalae</taxon>
        <taxon>Caryophyllales</taxon>
        <taxon>Cactineae</taxon>
        <taxon>Cactaceae</taxon>
        <taxon>Opuntioideae</taxon>
        <taxon>Opuntia</taxon>
    </lineage>
</organism>
<keyword evidence="3" id="KW-0472">Membrane</keyword>
<dbReference type="SUPFAM" id="SSF54695">
    <property type="entry name" value="POZ domain"/>
    <property type="match status" value="1"/>
</dbReference>
<evidence type="ECO:0008006" key="5">
    <source>
        <dbReference type="Google" id="ProtNLM"/>
    </source>
</evidence>
<evidence type="ECO:0000313" key="4">
    <source>
        <dbReference type="EMBL" id="MBA4672385.1"/>
    </source>
</evidence>
<name>A0A7C9ETD7_OPUST</name>
<proteinExistence type="predicted"/>
<evidence type="ECO:0000256" key="3">
    <source>
        <dbReference type="SAM" id="Phobius"/>
    </source>
</evidence>
<dbReference type="AlphaFoldDB" id="A0A7C9ETD7"/>
<reference evidence="4" key="1">
    <citation type="journal article" date="2013" name="J. Plant Res.">
        <title>Effect of fungi and light on seed germination of three Opuntia species from semiarid lands of central Mexico.</title>
        <authorList>
            <person name="Delgado-Sanchez P."/>
            <person name="Jimenez-Bremont J.F."/>
            <person name="Guerrero-Gonzalez Mde L."/>
            <person name="Flores J."/>
        </authorList>
    </citation>
    <scope>NUCLEOTIDE SEQUENCE</scope>
    <source>
        <tissue evidence="4">Cladode</tissue>
    </source>
</reference>
<sequence>MEQQRQLQQQQYPESHRYSYSHHMKMSLQTSQPLPPPSHSDNDRSSVELRALDCNLTSLCDHIQSEGFGNGTFSDIVVHAMGSTYHLHRLILSRSSYFRSRILCRHCEFGEFSLLVFLIGYLGLVAFL</sequence>